<comment type="caution">
    <text evidence="8">The sequence shown here is derived from an EMBL/GenBank/DDBJ whole genome shotgun (WGS) entry which is preliminary data.</text>
</comment>
<dbReference type="PANTHER" id="PTHR47360:SF1">
    <property type="entry name" value="ENDOPEPTIDASE NLPC-RELATED"/>
    <property type="match status" value="1"/>
</dbReference>
<dbReference type="EMBL" id="PJEO01000054">
    <property type="protein sequence ID" value="PKQ43880.1"/>
    <property type="molecule type" value="Genomic_DNA"/>
</dbReference>
<feature type="chain" id="PRO_5014671838" description="NlpC/P60 domain-containing protein" evidence="6">
    <location>
        <begin position="20"/>
        <end position="194"/>
    </location>
</feature>
<dbReference type="PROSITE" id="PS51935">
    <property type="entry name" value="NLPC_P60"/>
    <property type="match status" value="1"/>
</dbReference>
<dbReference type="InterPro" id="IPR000064">
    <property type="entry name" value="NLP_P60_dom"/>
</dbReference>
<protein>
    <recommendedName>
        <fullName evidence="7">NlpC/P60 domain-containing protein</fullName>
    </recommendedName>
</protein>
<proteinExistence type="inferred from homology"/>
<evidence type="ECO:0000313" key="9">
    <source>
        <dbReference type="Proteomes" id="UP000233435"/>
    </source>
</evidence>
<dbReference type="OrthoDB" id="9807055at2"/>
<organism evidence="8 9">
    <name type="scientific">Confluentibacter flavum</name>
    <dbReference type="NCBI Taxonomy" id="1909700"/>
    <lineage>
        <taxon>Bacteria</taxon>
        <taxon>Pseudomonadati</taxon>
        <taxon>Bacteroidota</taxon>
        <taxon>Flavobacteriia</taxon>
        <taxon>Flavobacteriales</taxon>
        <taxon>Flavobacteriaceae</taxon>
        <taxon>Confluentibacter</taxon>
    </lineage>
</organism>
<evidence type="ECO:0000256" key="2">
    <source>
        <dbReference type="ARBA" id="ARBA00022670"/>
    </source>
</evidence>
<feature type="domain" description="NlpC/P60" evidence="7">
    <location>
        <begin position="66"/>
        <end position="194"/>
    </location>
</feature>
<gene>
    <name evidence="8" type="ORF">CSW08_15760</name>
</gene>
<dbReference type="RefSeq" id="WP_106660833.1">
    <property type="nucleotide sequence ID" value="NZ_PJEO01000054.1"/>
</dbReference>
<comment type="similarity">
    <text evidence="1">Belongs to the peptidase C40 family.</text>
</comment>
<evidence type="ECO:0000313" key="8">
    <source>
        <dbReference type="EMBL" id="PKQ43880.1"/>
    </source>
</evidence>
<dbReference type="Proteomes" id="UP000233435">
    <property type="component" value="Unassembled WGS sequence"/>
</dbReference>
<reference evidence="8 9" key="1">
    <citation type="submission" date="2017-12" db="EMBL/GenBank/DDBJ databases">
        <title>Confluentibacter flavum sp. nov., isolated from the saline lake.</title>
        <authorList>
            <person name="Yu L."/>
        </authorList>
    </citation>
    <scope>NUCLEOTIDE SEQUENCE [LARGE SCALE GENOMIC DNA]</scope>
    <source>
        <strain evidence="8 9">3B</strain>
    </source>
</reference>
<feature type="signal peptide" evidence="6">
    <location>
        <begin position="1"/>
        <end position="19"/>
    </location>
</feature>
<dbReference type="AlphaFoldDB" id="A0A2N3HFZ0"/>
<dbReference type="Pfam" id="PF00877">
    <property type="entry name" value="NLPC_P60"/>
    <property type="match status" value="1"/>
</dbReference>
<dbReference type="InterPro" id="IPR038765">
    <property type="entry name" value="Papain-like_cys_pep_sf"/>
</dbReference>
<keyword evidence="2" id="KW-0645">Protease</keyword>
<keyword evidence="3 6" id="KW-0732">Signal</keyword>
<name>A0A2N3HFZ0_9FLAO</name>
<evidence type="ECO:0000259" key="7">
    <source>
        <dbReference type="PROSITE" id="PS51935"/>
    </source>
</evidence>
<dbReference type="GO" id="GO:0006508">
    <property type="term" value="P:proteolysis"/>
    <property type="evidence" value="ECO:0007669"/>
    <property type="project" value="UniProtKB-KW"/>
</dbReference>
<dbReference type="GO" id="GO:0008234">
    <property type="term" value="F:cysteine-type peptidase activity"/>
    <property type="evidence" value="ECO:0007669"/>
    <property type="project" value="UniProtKB-KW"/>
</dbReference>
<sequence length="194" mass="21433">MKKLLFFLIIIFFSFSNCKSAKQAKSKNPTPSKVIIGANTNEDIYTEKTIRTKDINASSGSISPTVSKAYNIVEYAKQFKGVRYKFGGATKSGMDCSGLVFESFRAHDVILPRISRDMAKNGDKIPLNNVGIGDLVFFKTGSRRNDISHVGLVVSSDDNGNIEFIHSTTSAGVIISSITETYWDKTFVEARRIL</sequence>
<keyword evidence="4" id="KW-0378">Hydrolase</keyword>
<evidence type="ECO:0000256" key="4">
    <source>
        <dbReference type="ARBA" id="ARBA00022801"/>
    </source>
</evidence>
<dbReference type="SUPFAM" id="SSF54001">
    <property type="entry name" value="Cysteine proteinases"/>
    <property type="match status" value="1"/>
</dbReference>
<dbReference type="PANTHER" id="PTHR47360">
    <property type="entry name" value="MUREIN DD-ENDOPEPTIDASE MEPS/MUREIN LD-CARBOXYPEPTIDASE"/>
    <property type="match status" value="1"/>
</dbReference>
<evidence type="ECO:0000256" key="6">
    <source>
        <dbReference type="SAM" id="SignalP"/>
    </source>
</evidence>
<keyword evidence="5" id="KW-0788">Thiol protease</keyword>
<keyword evidence="9" id="KW-1185">Reference proteome</keyword>
<evidence type="ECO:0000256" key="5">
    <source>
        <dbReference type="ARBA" id="ARBA00022807"/>
    </source>
</evidence>
<evidence type="ECO:0000256" key="3">
    <source>
        <dbReference type="ARBA" id="ARBA00022729"/>
    </source>
</evidence>
<evidence type="ECO:0000256" key="1">
    <source>
        <dbReference type="ARBA" id="ARBA00007074"/>
    </source>
</evidence>
<accession>A0A2N3HFZ0</accession>
<dbReference type="Gene3D" id="3.90.1720.10">
    <property type="entry name" value="endopeptidase domain like (from Nostoc punctiforme)"/>
    <property type="match status" value="1"/>
</dbReference>
<dbReference type="InterPro" id="IPR052062">
    <property type="entry name" value="Murein_DD/LD_carboxypeptidase"/>
</dbReference>